<name>A0A6N3T6C8_9PROT</name>
<reference evidence="1 2" key="1">
    <citation type="submission" date="2019-07" db="EMBL/GenBank/DDBJ databases">
        <title>Whole genome shotgun sequence of Acetobacter indonesiensis NBRC 16471.</title>
        <authorList>
            <person name="Hosoyama A."/>
            <person name="Uohara A."/>
            <person name="Ohji S."/>
            <person name="Ichikawa N."/>
        </authorList>
    </citation>
    <scope>NUCLEOTIDE SEQUENCE [LARGE SCALE GENOMIC DNA]</scope>
    <source>
        <strain evidence="1 2">NBRC 16471</strain>
    </source>
</reference>
<dbReference type="EMBL" id="BJXQ01000026">
    <property type="protein sequence ID" value="GEN04752.1"/>
    <property type="molecule type" value="Genomic_DNA"/>
</dbReference>
<evidence type="ECO:0000313" key="2">
    <source>
        <dbReference type="Proteomes" id="UP000321104"/>
    </source>
</evidence>
<sequence length="90" mass="9656">MREIFSGFVFTDDIAAISGATPDDRIAVLPLTLFLKETLALVYSRLSMTGIAVFLPSLEALSARFRAATVFCIFAVKISAGKDTPSPSRA</sequence>
<gene>
    <name evidence="1" type="ORF">AIN02nite_27770</name>
</gene>
<comment type="caution">
    <text evidence="1">The sequence shown here is derived from an EMBL/GenBank/DDBJ whole genome shotgun (WGS) entry which is preliminary data.</text>
</comment>
<dbReference type="AlphaFoldDB" id="A0A6N3T6C8"/>
<dbReference type="Proteomes" id="UP000321104">
    <property type="component" value="Unassembled WGS sequence"/>
</dbReference>
<accession>A0A6N3T6C8</accession>
<organism evidence="1 2">
    <name type="scientific">Acetobacter indonesiensis</name>
    <dbReference type="NCBI Taxonomy" id="104101"/>
    <lineage>
        <taxon>Bacteria</taxon>
        <taxon>Pseudomonadati</taxon>
        <taxon>Pseudomonadota</taxon>
        <taxon>Alphaproteobacteria</taxon>
        <taxon>Acetobacterales</taxon>
        <taxon>Acetobacteraceae</taxon>
        <taxon>Acetobacter</taxon>
    </lineage>
</organism>
<protein>
    <submittedName>
        <fullName evidence="1">Uncharacterized protein</fullName>
    </submittedName>
</protein>
<evidence type="ECO:0000313" key="1">
    <source>
        <dbReference type="EMBL" id="GEN04752.1"/>
    </source>
</evidence>
<proteinExistence type="predicted"/>